<dbReference type="InterPro" id="IPR012674">
    <property type="entry name" value="Calycin"/>
</dbReference>
<proteinExistence type="predicted"/>
<dbReference type="GeneID" id="107217115"/>
<evidence type="ECO:0000313" key="2">
    <source>
        <dbReference type="RefSeq" id="XP_015509979.1"/>
    </source>
</evidence>
<dbReference type="SUPFAM" id="SSF50814">
    <property type="entry name" value="Lipocalins"/>
    <property type="match status" value="1"/>
</dbReference>
<dbReference type="Gene3D" id="2.40.128.20">
    <property type="match status" value="1"/>
</dbReference>
<accession>A0A6J0B4H2</accession>
<dbReference type="KEGG" id="nlo:107217115"/>
<reference evidence="2" key="1">
    <citation type="submission" date="2025-08" db="UniProtKB">
        <authorList>
            <consortium name="RefSeq"/>
        </authorList>
    </citation>
    <scope>IDENTIFICATION</scope>
    <source>
        <tissue evidence="2">Thorax and Abdomen</tissue>
    </source>
</reference>
<dbReference type="AlphaFoldDB" id="A0A6J0B4H2"/>
<gene>
    <name evidence="2" type="primary">LOC107217115</name>
</gene>
<name>A0A6J0B4H2_NEOLC</name>
<dbReference type="InParanoid" id="A0A6J0B4H2"/>
<dbReference type="Proteomes" id="UP000829291">
    <property type="component" value="Chromosome 5"/>
</dbReference>
<protein>
    <submittedName>
        <fullName evidence="2">Fatty acid-binding protein homolog 9</fullName>
    </submittedName>
</protein>
<organism evidence="2">
    <name type="scientific">Neodiprion lecontei</name>
    <name type="common">Redheaded pine sawfly</name>
    <dbReference type="NCBI Taxonomy" id="441921"/>
    <lineage>
        <taxon>Eukaryota</taxon>
        <taxon>Metazoa</taxon>
        <taxon>Ecdysozoa</taxon>
        <taxon>Arthropoda</taxon>
        <taxon>Hexapoda</taxon>
        <taxon>Insecta</taxon>
        <taxon>Pterygota</taxon>
        <taxon>Neoptera</taxon>
        <taxon>Endopterygota</taxon>
        <taxon>Hymenoptera</taxon>
        <taxon>Tenthredinoidea</taxon>
        <taxon>Diprionidae</taxon>
        <taxon>Diprioninae</taxon>
        <taxon>Neodiprion</taxon>
    </lineage>
</organism>
<keyword evidence="1" id="KW-1185">Reference proteome</keyword>
<sequence>MVQIVGKYQHVVSSPEFADYLKAVGGDDARIGLLLKSNPSITISEAGGKWTVTVGNEGKESSSVFKLGEPYDEVLPQGATLKSVTKREGDKFITESTVPDGRRGLRTYEFTDAGITVHLVDEKSGVKATRTYKRV</sequence>
<evidence type="ECO:0000313" key="1">
    <source>
        <dbReference type="Proteomes" id="UP000829291"/>
    </source>
</evidence>
<dbReference type="RefSeq" id="XP_015509979.1">
    <property type="nucleotide sequence ID" value="XM_015654493.2"/>
</dbReference>
<dbReference type="CTD" id="3772232"/>
<dbReference type="OrthoDB" id="412780at2759"/>